<dbReference type="Proteomes" id="UP000631114">
    <property type="component" value="Unassembled WGS sequence"/>
</dbReference>
<keyword evidence="1" id="KW-0472">Membrane</keyword>
<proteinExistence type="predicted"/>
<accession>A0A835HHU1</accession>
<evidence type="ECO:0000256" key="1">
    <source>
        <dbReference type="SAM" id="Phobius"/>
    </source>
</evidence>
<comment type="caution">
    <text evidence="2">The sequence shown here is derived from an EMBL/GenBank/DDBJ whole genome shotgun (WGS) entry which is preliminary data.</text>
</comment>
<feature type="transmembrane region" description="Helical" evidence="1">
    <location>
        <begin position="36"/>
        <end position="61"/>
    </location>
</feature>
<dbReference type="AlphaFoldDB" id="A0A835HHU1"/>
<keyword evidence="3" id="KW-1185">Reference proteome</keyword>
<reference evidence="2 3" key="1">
    <citation type="submission" date="2020-10" db="EMBL/GenBank/DDBJ databases">
        <title>The Coptis chinensis genome and diversification of protoberbering-type alkaloids.</title>
        <authorList>
            <person name="Wang B."/>
            <person name="Shu S."/>
            <person name="Song C."/>
            <person name="Liu Y."/>
        </authorList>
    </citation>
    <scope>NUCLEOTIDE SEQUENCE [LARGE SCALE GENOMIC DNA]</scope>
    <source>
        <strain evidence="2">HL-2020</strain>
        <tissue evidence="2">Leaf</tissue>
    </source>
</reference>
<dbReference type="EMBL" id="JADFTS010000007">
    <property type="protein sequence ID" value="KAF9598413.1"/>
    <property type="molecule type" value="Genomic_DNA"/>
</dbReference>
<sequence length="88" mass="9674">MLTGQVKSRLIEVLTALVTRHREAISKVTNEEVGRLVIMSSIVITLGRSSLTFFIIVGLLVSFPLGERFCSILGSLFRVHSELESALS</sequence>
<protein>
    <submittedName>
        <fullName evidence="2">Uncharacterized protein</fullName>
    </submittedName>
</protein>
<keyword evidence="1" id="KW-0812">Transmembrane</keyword>
<dbReference type="Gene3D" id="1.10.240.10">
    <property type="entry name" value="Tyrosyl-Transfer RNA Synthetase"/>
    <property type="match status" value="1"/>
</dbReference>
<gene>
    <name evidence="2" type="ORF">IFM89_027846</name>
</gene>
<organism evidence="2 3">
    <name type="scientific">Coptis chinensis</name>
    <dbReference type="NCBI Taxonomy" id="261450"/>
    <lineage>
        <taxon>Eukaryota</taxon>
        <taxon>Viridiplantae</taxon>
        <taxon>Streptophyta</taxon>
        <taxon>Embryophyta</taxon>
        <taxon>Tracheophyta</taxon>
        <taxon>Spermatophyta</taxon>
        <taxon>Magnoliopsida</taxon>
        <taxon>Ranunculales</taxon>
        <taxon>Ranunculaceae</taxon>
        <taxon>Coptidoideae</taxon>
        <taxon>Coptis</taxon>
    </lineage>
</organism>
<evidence type="ECO:0000313" key="3">
    <source>
        <dbReference type="Proteomes" id="UP000631114"/>
    </source>
</evidence>
<name>A0A835HHU1_9MAGN</name>
<evidence type="ECO:0000313" key="2">
    <source>
        <dbReference type="EMBL" id="KAF9598413.1"/>
    </source>
</evidence>
<keyword evidence="1" id="KW-1133">Transmembrane helix</keyword>